<dbReference type="InterPro" id="IPR005304">
    <property type="entry name" value="Rbsml_bgen_MeTrfase_EMG1/NEP1"/>
</dbReference>
<dbReference type="GO" id="GO:0019843">
    <property type="term" value="F:rRNA binding"/>
    <property type="evidence" value="ECO:0007669"/>
    <property type="project" value="UniProtKB-KW"/>
</dbReference>
<dbReference type="AlphaFoldDB" id="A0A2P2M647"/>
<dbReference type="GO" id="GO:0070475">
    <property type="term" value="P:rRNA base methylation"/>
    <property type="evidence" value="ECO:0007669"/>
    <property type="project" value="InterPro"/>
</dbReference>
<reference evidence="10" key="1">
    <citation type="submission" date="2018-02" db="EMBL/GenBank/DDBJ databases">
        <title>Rhizophora mucronata_Transcriptome.</title>
        <authorList>
            <person name="Meera S.P."/>
            <person name="Sreeshan A."/>
            <person name="Augustine A."/>
        </authorList>
    </citation>
    <scope>NUCLEOTIDE SEQUENCE</scope>
    <source>
        <tissue evidence="10">Leaf</tissue>
    </source>
</reference>
<evidence type="ECO:0000256" key="5">
    <source>
        <dbReference type="ARBA" id="ARBA00022679"/>
    </source>
</evidence>
<keyword evidence="7" id="KW-0699">rRNA-binding</keyword>
<keyword evidence="6" id="KW-0949">S-adenosyl-L-methionine</keyword>
<keyword evidence="4" id="KW-0489">Methyltransferase</keyword>
<accession>A0A2P2M647</accession>
<evidence type="ECO:0000256" key="2">
    <source>
        <dbReference type="ARBA" id="ARBA00022517"/>
    </source>
</evidence>
<dbReference type="GO" id="GO:0032040">
    <property type="term" value="C:small-subunit processome"/>
    <property type="evidence" value="ECO:0007669"/>
    <property type="project" value="TreeGrafter"/>
</dbReference>
<keyword evidence="8" id="KW-0694">RNA-binding</keyword>
<sequence length="129" mass="14914">MVRPYGIKGPKRKKREEKYDRKEDEVNENGVEPTNKKKKNEEEVEEERGNEEKVETQEMGGIPIVPRDLNARKPGVIFVLEKASLEVAKVGKSYQILNSDDHANFLRKNNRNPADYRPDIVYQVSALFV</sequence>
<dbReference type="EMBL" id="GGEC01045183">
    <property type="protein sequence ID" value="MBX25667.1"/>
    <property type="molecule type" value="Transcribed_RNA"/>
</dbReference>
<evidence type="ECO:0000256" key="3">
    <source>
        <dbReference type="ARBA" id="ARBA00022552"/>
    </source>
</evidence>
<dbReference type="SUPFAM" id="SSF75217">
    <property type="entry name" value="alpha/beta knot"/>
    <property type="match status" value="1"/>
</dbReference>
<keyword evidence="5" id="KW-0808">Transferase</keyword>
<evidence type="ECO:0000256" key="9">
    <source>
        <dbReference type="SAM" id="MobiDB-lite"/>
    </source>
</evidence>
<evidence type="ECO:0000256" key="6">
    <source>
        <dbReference type="ARBA" id="ARBA00022691"/>
    </source>
</evidence>
<protein>
    <submittedName>
        <fullName evidence="10">Nucleolar essential protein</fullName>
    </submittedName>
</protein>
<dbReference type="PANTHER" id="PTHR12636">
    <property type="entry name" value="NEP1/MRA1"/>
    <property type="match status" value="1"/>
</dbReference>
<comment type="similarity">
    <text evidence="1">Belongs to the class IV-like SAM-binding methyltransferase superfamily. RNA methyltransferase NEP1 family.</text>
</comment>
<feature type="region of interest" description="Disordered" evidence="9">
    <location>
        <begin position="1"/>
        <end position="61"/>
    </location>
</feature>
<dbReference type="Gene3D" id="3.40.1280.10">
    <property type="match status" value="1"/>
</dbReference>
<keyword evidence="2" id="KW-0690">Ribosome biogenesis</keyword>
<evidence type="ECO:0000256" key="8">
    <source>
        <dbReference type="ARBA" id="ARBA00022884"/>
    </source>
</evidence>
<keyword evidence="3" id="KW-0698">rRNA processing</keyword>
<dbReference type="PANTHER" id="PTHR12636:SF5">
    <property type="entry name" value="RIBOSOMAL RNA SMALL SUBUNIT METHYLTRANSFERASE NEP1"/>
    <property type="match status" value="1"/>
</dbReference>
<proteinExistence type="inferred from homology"/>
<name>A0A2P2M647_RHIMU</name>
<dbReference type="InterPro" id="IPR029028">
    <property type="entry name" value="Alpha/beta_knot_MTases"/>
</dbReference>
<evidence type="ECO:0000256" key="4">
    <source>
        <dbReference type="ARBA" id="ARBA00022603"/>
    </source>
</evidence>
<dbReference type="Pfam" id="PF03587">
    <property type="entry name" value="EMG1"/>
    <property type="match status" value="1"/>
</dbReference>
<evidence type="ECO:0000313" key="10">
    <source>
        <dbReference type="EMBL" id="MBX25667.1"/>
    </source>
</evidence>
<dbReference type="InterPro" id="IPR029026">
    <property type="entry name" value="tRNA_m1G_MTases_N"/>
</dbReference>
<evidence type="ECO:0000256" key="7">
    <source>
        <dbReference type="ARBA" id="ARBA00022730"/>
    </source>
</evidence>
<evidence type="ECO:0000256" key="1">
    <source>
        <dbReference type="ARBA" id="ARBA00008115"/>
    </source>
</evidence>
<dbReference type="GO" id="GO:0070037">
    <property type="term" value="F:rRNA (pseudouridine) methyltransferase activity"/>
    <property type="evidence" value="ECO:0007669"/>
    <property type="project" value="InterPro"/>
</dbReference>
<organism evidence="10">
    <name type="scientific">Rhizophora mucronata</name>
    <name type="common">Asiatic mangrove</name>
    <dbReference type="NCBI Taxonomy" id="61149"/>
    <lineage>
        <taxon>Eukaryota</taxon>
        <taxon>Viridiplantae</taxon>
        <taxon>Streptophyta</taxon>
        <taxon>Embryophyta</taxon>
        <taxon>Tracheophyta</taxon>
        <taxon>Spermatophyta</taxon>
        <taxon>Magnoliopsida</taxon>
        <taxon>eudicotyledons</taxon>
        <taxon>Gunneridae</taxon>
        <taxon>Pentapetalae</taxon>
        <taxon>rosids</taxon>
        <taxon>fabids</taxon>
        <taxon>Malpighiales</taxon>
        <taxon>Rhizophoraceae</taxon>
        <taxon>Rhizophora</taxon>
    </lineage>
</organism>